<evidence type="ECO:0000256" key="4">
    <source>
        <dbReference type="SAM" id="MobiDB-lite"/>
    </source>
</evidence>
<dbReference type="EMBL" id="ADTV01000031">
    <property type="protein sequence ID" value="EFG84494.1"/>
    <property type="molecule type" value="Genomic_DNA"/>
</dbReference>
<dbReference type="GO" id="GO:0003677">
    <property type="term" value="F:DNA binding"/>
    <property type="evidence" value="ECO:0007669"/>
    <property type="project" value="UniProtKB-KW"/>
</dbReference>
<proteinExistence type="predicted"/>
<dbReference type="HOGENOM" id="CLU_083287_18_2_5"/>
<evidence type="ECO:0000256" key="2">
    <source>
        <dbReference type="ARBA" id="ARBA00023125"/>
    </source>
</evidence>
<keyword evidence="3" id="KW-0804">Transcription</keyword>
<reference evidence="6 7" key="1">
    <citation type="journal article" date="2010" name="J. Bacteriol.">
        <title>Genome sequence of a cellulose-producing bacterium, Gluconacetobacter hansenii ATCC 23769.</title>
        <authorList>
            <person name="Iyer P.R."/>
            <person name="Geib S.M."/>
            <person name="Catchmark J."/>
            <person name="Kao T.H."/>
            <person name="Tien M."/>
        </authorList>
    </citation>
    <scope>NUCLEOTIDE SEQUENCE [LARGE SCALE GENOMIC DNA]</scope>
    <source>
        <strain evidence="6 7">ATCC 23769</strain>
    </source>
</reference>
<dbReference type="InterPro" id="IPR000835">
    <property type="entry name" value="HTH_MarR-typ"/>
</dbReference>
<dbReference type="InterPro" id="IPR036390">
    <property type="entry name" value="WH_DNA-bd_sf"/>
</dbReference>
<evidence type="ECO:0000256" key="3">
    <source>
        <dbReference type="ARBA" id="ARBA00023163"/>
    </source>
</evidence>
<accession>D5QET3</accession>
<keyword evidence="2" id="KW-0238">DNA-binding</keyword>
<dbReference type="PRINTS" id="PR00598">
    <property type="entry name" value="HTHMARR"/>
</dbReference>
<dbReference type="GO" id="GO:0006950">
    <property type="term" value="P:response to stress"/>
    <property type="evidence" value="ECO:0007669"/>
    <property type="project" value="TreeGrafter"/>
</dbReference>
<dbReference type="PANTHER" id="PTHR33164:SF64">
    <property type="entry name" value="TRANSCRIPTIONAL REGULATOR SLYA"/>
    <property type="match status" value="1"/>
</dbReference>
<protein>
    <submittedName>
        <fullName evidence="6">Putative transcriptional regulator marR</fullName>
    </submittedName>
</protein>
<organism evidence="6 7">
    <name type="scientific">Novacetimonas hansenii ATCC 23769</name>
    <dbReference type="NCBI Taxonomy" id="714995"/>
    <lineage>
        <taxon>Bacteria</taxon>
        <taxon>Pseudomonadati</taxon>
        <taxon>Pseudomonadota</taxon>
        <taxon>Alphaproteobacteria</taxon>
        <taxon>Acetobacterales</taxon>
        <taxon>Acetobacteraceae</taxon>
        <taxon>Novacetimonas</taxon>
    </lineage>
</organism>
<dbReference type="GO" id="GO:0003700">
    <property type="term" value="F:DNA-binding transcription factor activity"/>
    <property type="evidence" value="ECO:0007669"/>
    <property type="project" value="InterPro"/>
</dbReference>
<feature type="region of interest" description="Disordered" evidence="4">
    <location>
        <begin position="200"/>
        <end position="219"/>
    </location>
</feature>
<name>D5QET3_NOVHA</name>
<dbReference type="InterPro" id="IPR036388">
    <property type="entry name" value="WH-like_DNA-bd_sf"/>
</dbReference>
<evidence type="ECO:0000313" key="7">
    <source>
        <dbReference type="Proteomes" id="UP000006468"/>
    </source>
</evidence>
<dbReference type="Pfam" id="PF12802">
    <property type="entry name" value="MarR_2"/>
    <property type="match status" value="1"/>
</dbReference>
<dbReference type="Gene3D" id="1.10.10.10">
    <property type="entry name" value="Winged helix-like DNA-binding domain superfamily/Winged helix DNA-binding domain"/>
    <property type="match status" value="1"/>
</dbReference>
<sequence>MLCVHWKCLRRACGDAVQNSGTPATFLHDIEGPPRQIRWSIMSVRSPMPDLEGSGFQDMRITFLMMRLSNTWRLVLDRAIRPEGMSMAMMRPLAYLMMMPDGVSQRDLAQAMNTDSSALVRVLDLLEKEGLVERRPDPVDRRVKSLFLTPGGKHRCARLHEICAELEGRLLCDIPTDMMGQTVHALSRILRYAEMLSQEENEPTSCTSLPRGKPSERGG</sequence>
<dbReference type="InterPro" id="IPR023187">
    <property type="entry name" value="Tscrpt_reg_MarR-type_CS"/>
</dbReference>
<keyword evidence="1" id="KW-0805">Transcription regulation</keyword>
<gene>
    <name evidence="6" type="ORF">GXY_08240</name>
</gene>
<dbReference type="PROSITE" id="PS01117">
    <property type="entry name" value="HTH_MARR_1"/>
    <property type="match status" value="1"/>
</dbReference>
<dbReference type="AlphaFoldDB" id="D5QET3"/>
<evidence type="ECO:0000259" key="5">
    <source>
        <dbReference type="PROSITE" id="PS50995"/>
    </source>
</evidence>
<dbReference type="InterPro" id="IPR039422">
    <property type="entry name" value="MarR/SlyA-like"/>
</dbReference>
<dbReference type="SUPFAM" id="SSF46785">
    <property type="entry name" value="Winged helix' DNA-binding domain"/>
    <property type="match status" value="1"/>
</dbReference>
<feature type="domain" description="HTH marR-type" evidence="5">
    <location>
        <begin position="58"/>
        <end position="191"/>
    </location>
</feature>
<evidence type="ECO:0000256" key="1">
    <source>
        <dbReference type="ARBA" id="ARBA00023015"/>
    </source>
</evidence>
<dbReference type="PROSITE" id="PS50995">
    <property type="entry name" value="HTH_MARR_2"/>
    <property type="match status" value="1"/>
</dbReference>
<evidence type="ECO:0000313" key="6">
    <source>
        <dbReference type="EMBL" id="EFG84494.1"/>
    </source>
</evidence>
<dbReference type="Proteomes" id="UP000006468">
    <property type="component" value="Chromosome"/>
</dbReference>
<dbReference type="SMART" id="SM00347">
    <property type="entry name" value="HTH_MARR"/>
    <property type="match status" value="1"/>
</dbReference>
<comment type="caution">
    <text evidence="6">The sequence shown here is derived from an EMBL/GenBank/DDBJ whole genome shotgun (WGS) entry which is preliminary data.</text>
</comment>
<dbReference type="PANTHER" id="PTHR33164">
    <property type="entry name" value="TRANSCRIPTIONAL REGULATOR, MARR FAMILY"/>
    <property type="match status" value="1"/>
</dbReference>